<feature type="transmembrane region" description="Helical" evidence="8">
    <location>
        <begin position="67"/>
        <end position="88"/>
    </location>
</feature>
<evidence type="ECO:0000256" key="1">
    <source>
        <dbReference type="ARBA" id="ARBA00004651"/>
    </source>
</evidence>
<dbReference type="InterPro" id="IPR002549">
    <property type="entry name" value="AI-2E-like"/>
</dbReference>
<dbReference type="GO" id="GO:0005886">
    <property type="term" value="C:plasma membrane"/>
    <property type="evidence" value="ECO:0007669"/>
    <property type="project" value="UniProtKB-SubCell"/>
</dbReference>
<keyword evidence="6 8" id="KW-1133">Transmembrane helix</keyword>
<protein>
    <submittedName>
        <fullName evidence="9">Permease</fullName>
    </submittedName>
</protein>
<evidence type="ECO:0000256" key="7">
    <source>
        <dbReference type="ARBA" id="ARBA00023136"/>
    </source>
</evidence>
<feature type="transmembrane region" description="Helical" evidence="8">
    <location>
        <begin position="266"/>
        <end position="291"/>
    </location>
</feature>
<gene>
    <name evidence="9" type="ORF">FC82_GL000211</name>
</gene>
<comment type="caution">
    <text evidence="9">The sequence shown here is derived from an EMBL/GenBank/DDBJ whole genome shotgun (WGS) entry which is preliminary data.</text>
</comment>
<keyword evidence="3" id="KW-0813">Transport</keyword>
<keyword evidence="4" id="KW-1003">Cell membrane</keyword>
<evidence type="ECO:0000313" key="10">
    <source>
        <dbReference type="Proteomes" id="UP000051845"/>
    </source>
</evidence>
<evidence type="ECO:0000256" key="8">
    <source>
        <dbReference type="SAM" id="Phobius"/>
    </source>
</evidence>
<name>A0A0R2B598_SECCO</name>
<feature type="transmembrane region" description="Helical" evidence="8">
    <location>
        <begin position="163"/>
        <end position="181"/>
    </location>
</feature>
<dbReference type="PANTHER" id="PTHR21716:SF53">
    <property type="entry name" value="PERMEASE PERM-RELATED"/>
    <property type="match status" value="1"/>
</dbReference>
<reference evidence="9 10" key="1">
    <citation type="journal article" date="2015" name="Genome Announc.">
        <title>Expanding the biotechnology potential of lactobacilli through comparative genomics of 213 strains and associated genera.</title>
        <authorList>
            <person name="Sun Z."/>
            <person name="Harris H.M."/>
            <person name="McCann A."/>
            <person name="Guo C."/>
            <person name="Argimon S."/>
            <person name="Zhang W."/>
            <person name="Yang X."/>
            <person name="Jeffery I.B."/>
            <person name="Cooney J.C."/>
            <person name="Kagawa T.F."/>
            <person name="Liu W."/>
            <person name="Song Y."/>
            <person name="Salvetti E."/>
            <person name="Wrobel A."/>
            <person name="Rasinkangas P."/>
            <person name="Parkhill J."/>
            <person name="Rea M.C."/>
            <person name="O'Sullivan O."/>
            <person name="Ritari J."/>
            <person name="Douillard F.P."/>
            <person name="Paul Ross R."/>
            <person name="Yang R."/>
            <person name="Briner A.E."/>
            <person name="Felis G.E."/>
            <person name="de Vos W.M."/>
            <person name="Barrangou R."/>
            <person name="Klaenhammer T.R."/>
            <person name="Caufield P.W."/>
            <person name="Cui Y."/>
            <person name="Zhang H."/>
            <person name="O'Toole P.W."/>
        </authorList>
    </citation>
    <scope>NUCLEOTIDE SEQUENCE [LARGE SCALE GENOMIC DNA]</scope>
    <source>
        <strain evidence="9 10">DSM 20515</strain>
    </source>
</reference>
<dbReference type="EMBL" id="AYYR01000083">
    <property type="protein sequence ID" value="KRM74343.1"/>
    <property type="molecule type" value="Genomic_DNA"/>
</dbReference>
<comment type="similarity">
    <text evidence="2">Belongs to the autoinducer-2 exporter (AI-2E) (TC 2.A.86) family.</text>
</comment>
<proteinExistence type="inferred from homology"/>
<dbReference type="PATRIC" id="fig|1423733.4.peg.229"/>
<comment type="subcellular location">
    <subcellularLocation>
        <location evidence="1">Cell membrane</location>
        <topology evidence="1">Multi-pass membrane protein</topology>
    </subcellularLocation>
</comment>
<evidence type="ECO:0000256" key="6">
    <source>
        <dbReference type="ARBA" id="ARBA00022989"/>
    </source>
</evidence>
<evidence type="ECO:0000256" key="3">
    <source>
        <dbReference type="ARBA" id="ARBA00022448"/>
    </source>
</evidence>
<evidence type="ECO:0000313" key="9">
    <source>
        <dbReference type="EMBL" id="KRM74343.1"/>
    </source>
</evidence>
<feature type="transmembrane region" description="Helical" evidence="8">
    <location>
        <begin position="312"/>
        <end position="335"/>
    </location>
</feature>
<dbReference type="Pfam" id="PF01594">
    <property type="entry name" value="AI-2E_transport"/>
    <property type="match status" value="1"/>
</dbReference>
<sequence length="382" mass="41758">MKTLLIGCTILVFSGVVFILSKVSFLFTPIQTFLSTIAGPFLIAGFLYYLLQPLVKLLRRIHIKGRAASILAFIILLALIGAAIAYVAPRAVVEVKEIVDHFPAYLAGIQTWVHGFSQTDIARSLKLNSILDNLKIDNQQALKVFTSHFSTGAASFTGLIGKVGKTVINILLTPIVLLYFLKDGHKLLPSITRLVPPKWRPFTKQVLQQANKTMENYFNGQFVDMLFVGVLSAIGYAAVGTPYALVIGIIAGILNMVPYIGPWLGGIPAVLVATSVSWHQVIWVIVVAIVVQQIDNKLIYPNVIGKSMNVHPLTILVLLLTSGNMFGLVGVILAIPGYAVLKTILQCIADEPLIPLFNYLGHRPEVVPDPPHSEDHQETPNE</sequence>
<dbReference type="GO" id="GO:0055085">
    <property type="term" value="P:transmembrane transport"/>
    <property type="evidence" value="ECO:0007669"/>
    <property type="project" value="TreeGrafter"/>
</dbReference>
<accession>A0A0R2B598</accession>
<dbReference type="PANTHER" id="PTHR21716">
    <property type="entry name" value="TRANSMEMBRANE PROTEIN"/>
    <property type="match status" value="1"/>
</dbReference>
<dbReference type="Proteomes" id="UP000051845">
    <property type="component" value="Unassembled WGS sequence"/>
</dbReference>
<evidence type="ECO:0000256" key="5">
    <source>
        <dbReference type="ARBA" id="ARBA00022692"/>
    </source>
</evidence>
<feature type="transmembrane region" description="Helical" evidence="8">
    <location>
        <begin position="226"/>
        <end position="254"/>
    </location>
</feature>
<keyword evidence="5 8" id="KW-0812">Transmembrane</keyword>
<keyword evidence="7 8" id="KW-0472">Membrane</keyword>
<evidence type="ECO:0000256" key="2">
    <source>
        <dbReference type="ARBA" id="ARBA00009773"/>
    </source>
</evidence>
<feature type="transmembrane region" description="Helical" evidence="8">
    <location>
        <begin position="37"/>
        <end position="55"/>
    </location>
</feature>
<evidence type="ECO:0000256" key="4">
    <source>
        <dbReference type="ARBA" id="ARBA00022475"/>
    </source>
</evidence>
<organism evidence="9 10">
    <name type="scientific">Secundilactobacillus collinoides DSM 20515 = JCM 1123</name>
    <dbReference type="NCBI Taxonomy" id="1423733"/>
    <lineage>
        <taxon>Bacteria</taxon>
        <taxon>Bacillati</taxon>
        <taxon>Bacillota</taxon>
        <taxon>Bacilli</taxon>
        <taxon>Lactobacillales</taxon>
        <taxon>Lactobacillaceae</taxon>
        <taxon>Secundilactobacillus</taxon>
    </lineage>
</organism>
<dbReference type="AlphaFoldDB" id="A0A0R2B598"/>